<evidence type="ECO:0000313" key="6">
    <source>
        <dbReference type="EMBL" id="KAJ7039756.1"/>
    </source>
</evidence>
<feature type="domain" description="O-methyltransferase C-terminal" evidence="4">
    <location>
        <begin position="201"/>
        <end position="428"/>
    </location>
</feature>
<evidence type="ECO:0000259" key="4">
    <source>
        <dbReference type="Pfam" id="PF00891"/>
    </source>
</evidence>
<dbReference type="Gene3D" id="3.40.50.150">
    <property type="entry name" value="Vaccinia Virus protein VP39"/>
    <property type="match status" value="1"/>
</dbReference>
<name>A0AAD6X9D5_9AGAR</name>
<organism evidence="6 7">
    <name type="scientific">Mycena alexandri</name>
    <dbReference type="NCBI Taxonomy" id="1745969"/>
    <lineage>
        <taxon>Eukaryota</taxon>
        <taxon>Fungi</taxon>
        <taxon>Dikarya</taxon>
        <taxon>Basidiomycota</taxon>
        <taxon>Agaricomycotina</taxon>
        <taxon>Agaricomycetes</taxon>
        <taxon>Agaricomycetidae</taxon>
        <taxon>Agaricales</taxon>
        <taxon>Marasmiineae</taxon>
        <taxon>Mycenaceae</taxon>
        <taxon>Mycena</taxon>
    </lineage>
</organism>
<sequence>MPTPSIDHISSLLTLINSAARTLQAVYSNGSGGIPRLDDTEPHPLDGKLSTPEMKEAVQVLEGACAQLCATLARPNHTVVNKFFLTALEPSCLRAALMFKIPDILQSRPSGMHVVDISKRCGVEPSKLARILRLLSTKHCFREVDRDTFANNRLSVQLLASNPLYSLGLHMTGDMTDGATKLFETLADPKWGPSFFPAHTPWNKVTGQPMAMFDFWAQNPEMNSYGDRFGIGMLGWGTTVEAAAVVNAYPWSDLGPGATVCDLGGGVGAMTIQLARAHPGLRLKLQDLPDRMVQAKNVIWPAECPEVIRENRIEFKAIDFLAEAPIPGCDVYYLKNILHAFPMAECLTILRGIRMSMKPGSRILIHEYILQTAGCPAQLAERQLKRAPWPLLSNYGQGRIRQYYLDVSLMVLVNSQERTLDEYVKLGEKVGLKLMKVWEFGEMGGVELCAQDDCMEIMSCDAIF</sequence>
<evidence type="ECO:0000313" key="7">
    <source>
        <dbReference type="Proteomes" id="UP001218188"/>
    </source>
</evidence>
<dbReference type="AlphaFoldDB" id="A0AAD6X9D5"/>
<dbReference type="InterPro" id="IPR036388">
    <property type="entry name" value="WH-like_DNA-bd_sf"/>
</dbReference>
<keyword evidence="3" id="KW-0949">S-adenosyl-L-methionine</keyword>
<dbReference type="InterPro" id="IPR029063">
    <property type="entry name" value="SAM-dependent_MTases_sf"/>
</dbReference>
<feature type="domain" description="O-methyltransferase dimerisation" evidence="5">
    <location>
        <begin position="87"/>
        <end position="160"/>
    </location>
</feature>
<evidence type="ECO:0000256" key="1">
    <source>
        <dbReference type="ARBA" id="ARBA00022603"/>
    </source>
</evidence>
<dbReference type="GO" id="GO:0032259">
    <property type="term" value="P:methylation"/>
    <property type="evidence" value="ECO:0007669"/>
    <property type="project" value="UniProtKB-KW"/>
</dbReference>
<reference evidence="6" key="1">
    <citation type="submission" date="2023-03" db="EMBL/GenBank/DDBJ databases">
        <title>Massive genome expansion in bonnet fungi (Mycena s.s.) driven by repeated elements and novel gene families across ecological guilds.</title>
        <authorList>
            <consortium name="Lawrence Berkeley National Laboratory"/>
            <person name="Harder C.B."/>
            <person name="Miyauchi S."/>
            <person name="Viragh M."/>
            <person name="Kuo A."/>
            <person name="Thoen E."/>
            <person name="Andreopoulos B."/>
            <person name="Lu D."/>
            <person name="Skrede I."/>
            <person name="Drula E."/>
            <person name="Henrissat B."/>
            <person name="Morin E."/>
            <person name="Kohler A."/>
            <person name="Barry K."/>
            <person name="LaButti K."/>
            <person name="Morin E."/>
            <person name="Salamov A."/>
            <person name="Lipzen A."/>
            <person name="Mereny Z."/>
            <person name="Hegedus B."/>
            <person name="Baldrian P."/>
            <person name="Stursova M."/>
            <person name="Weitz H."/>
            <person name="Taylor A."/>
            <person name="Grigoriev I.V."/>
            <person name="Nagy L.G."/>
            <person name="Martin F."/>
            <person name="Kauserud H."/>
        </authorList>
    </citation>
    <scope>NUCLEOTIDE SEQUENCE</scope>
    <source>
        <strain evidence="6">CBHHK200</strain>
    </source>
</reference>
<dbReference type="PROSITE" id="PS51683">
    <property type="entry name" value="SAM_OMT_II"/>
    <property type="match status" value="1"/>
</dbReference>
<accession>A0AAD6X9D5</accession>
<proteinExistence type="predicted"/>
<keyword evidence="1 6" id="KW-0489">Methyltransferase</keyword>
<dbReference type="InterPro" id="IPR036390">
    <property type="entry name" value="WH_DNA-bd_sf"/>
</dbReference>
<dbReference type="Proteomes" id="UP001218188">
    <property type="component" value="Unassembled WGS sequence"/>
</dbReference>
<keyword evidence="7" id="KW-1185">Reference proteome</keyword>
<keyword evidence="2" id="KW-0808">Transferase</keyword>
<evidence type="ECO:0000256" key="2">
    <source>
        <dbReference type="ARBA" id="ARBA00022679"/>
    </source>
</evidence>
<dbReference type="PANTHER" id="PTHR43712:SF2">
    <property type="entry name" value="O-METHYLTRANSFERASE CICE"/>
    <property type="match status" value="1"/>
</dbReference>
<dbReference type="Pfam" id="PF00891">
    <property type="entry name" value="Methyltransf_2"/>
    <property type="match status" value="1"/>
</dbReference>
<dbReference type="Pfam" id="PF08100">
    <property type="entry name" value="Dimerisation"/>
    <property type="match status" value="1"/>
</dbReference>
<protein>
    <submittedName>
        <fullName evidence="6">S-adenosyl-L-methionine-dependent methyltransferase</fullName>
    </submittedName>
</protein>
<dbReference type="InterPro" id="IPR012967">
    <property type="entry name" value="COMT_dimerisation"/>
</dbReference>
<dbReference type="InterPro" id="IPR016461">
    <property type="entry name" value="COMT-like"/>
</dbReference>
<dbReference type="Gene3D" id="1.10.10.10">
    <property type="entry name" value="Winged helix-like DNA-binding domain superfamily/Winged helix DNA-binding domain"/>
    <property type="match status" value="1"/>
</dbReference>
<dbReference type="GO" id="GO:0046983">
    <property type="term" value="F:protein dimerization activity"/>
    <property type="evidence" value="ECO:0007669"/>
    <property type="project" value="InterPro"/>
</dbReference>
<dbReference type="SUPFAM" id="SSF46785">
    <property type="entry name" value="Winged helix' DNA-binding domain"/>
    <property type="match status" value="1"/>
</dbReference>
<dbReference type="PANTHER" id="PTHR43712">
    <property type="entry name" value="PUTATIVE (AFU_ORTHOLOGUE AFUA_4G14580)-RELATED"/>
    <property type="match status" value="1"/>
</dbReference>
<gene>
    <name evidence="6" type="ORF">C8F04DRAFT_278270</name>
</gene>
<comment type="caution">
    <text evidence="6">The sequence shown here is derived from an EMBL/GenBank/DDBJ whole genome shotgun (WGS) entry which is preliminary data.</text>
</comment>
<dbReference type="GO" id="GO:0008171">
    <property type="term" value="F:O-methyltransferase activity"/>
    <property type="evidence" value="ECO:0007669"/>
    <property type="project" value="InterPro"/>
</dbReference>
<dbReference type="InterPro" id="IPR001077">
    <property type="entry name" value="COMT_C"/>
</dbReference>
<dbReference type="EMBL" id="JARJCM010000025">
    <property type="protein sequence ID" value="KAJ7039756.1"/>
    <property type="molecule type" value="Genomic_DNA"/>
</dbReference>
<evidence type="ECO:0000256" key="3">
    <source>
        <dbReference type="ARBA" id="ARBA00022691"/>
    </source>
</evidence>
<evidence type="ECO:0000259" key="5">
    <source>
        <dbReference type="Pfam" id="PF08100"/>
    </source>
</evidence>
<dbReference type="SUPFAM" id="SSF53335">
    <property type="entry name" value="S-adenosyl-L-methionine-dependent methyltransferases"/>
    <property type="match status" value="1"/>
</dbReference>